<dbReference type="HAMAP" id="MF_00220_B">
    <property type="entry name" value="PyrC_classI_B"/>
    <property type="match status" value="1"/>
</dbReference>
<name>A0A6V7REV6_9BACL</name>
<keyword evidence="3 7" id="KW-0479">Metal-binding</keyword>
<evidence type="ECO:0000256" key="7">
    <source>
        <dbReference type="HAMAP-Rule" id="MF_00220"/>
    </source>
</evidence>
<dbReference type="NCBIfam" id="TIGR00857">
    <property type="entry name" value="pyrC_multi"/>
    <property type="match status" value="1"/>
</dbReference>
<evidence type="ECO:0000256" key="6">
    <source>
        <dbReference type="ARBA" id="ARBA00022975"/>
    </source>
</evidence>
<feature type="binding site" evidence="7">
    <location>
        <begin position="57"/>
        <end position="59"/>
    </location>
    <ligand>
        <name>substrate</name>
    </ligand>
</feature>
<evidence type="ECO:0000313" key="11">
    <source>
        <dbReference type="Proteomes" id="UP000521032"/>
    </source>
</evidence>
<keyword evidence="11" id="KW-1185">Reference proteome</keyword>
<dbReference type="Pfam" id="PF12890">
    <property type="entry name" value="DHOase"/>
    <property type="match status" value="1"/>
</dbReference>
<comment type="similarity">
    <text evidence="2 7">Belongs to the metallo-dependent hydrolases superfamily. DHOase family. Class I DHOase subfamily.</text>
</comment>
<comment type="function">
    <text evidence="1 7">Catalyzes the reversible cyclization of carbamoyl aspartate to dihydroorotate.</text>
</comment>
<feature type="binding site" evidence="7">
    <location>
        <position position="55"/>
    </location>
    <ligand>
        <name>Zn(2+)</name>
        <dbReference type="ChEBI" id="CHEBI:29105"/>
        <label>1</label>
    </ligand>
</feature>
<gene>
    <name evidence="7 10" type="primary">pyrC</name>
    <name evidence="10" type="ORF">JEOSCH030_00948</name>
</gene>
<organism evidence="10 11">
    <name type="scientific">Phocicoccus schoeneichii</name>
    <dbReference type="NCBI Taxonomy" id="1812261"/>
    <lineage>
        <taxon>Bacteria</taxon>
        <taxon>Bacillati</taxon>
        <taxon>Bacillota</taxon>
        <taxon>Bacilli</taxon>
        <taxon>Bacillales</taxon>
        <taxon>Salinicoccaceae</taxon>
        <taxon>Phocicoccus</taxon>
    </lineage>
</organism>
<dbReference type="PANTHER" id="PTHR43668">
    <property type="entry name" value="ALLANTOINASE"/>
    <property type="match status" value="1"/>
</dbReference>
<dbReference type="GO" id="GO:0006145">
    <property type="term" value="P:purine nucleobase catabolic process"/>
    <property type="evidence" value="ECO:0007669"/>
    <property type="project" value="TreeGrafter"/>
</dbReference>
<comment type="catalytic activity">
    <reaction evidence="7">
        <text>(S)-dihydroorotate + H2O = N-carbamoyl-L-aspartate + H(+)</text>
        <dbReference type="Rhea" id="RHEA:24296"/>
        <dbReference type="ChEBI" id="CHEBI:15377"/>
        <dbReference type="ChEBI" id="CHEBI:15378"/>
        <dbReference type="ChEBI" id="CHEBI:30864"/>
        <dbReference type="ChEBI" id="CHEBI:32814"/>
        <dbReference type="EC" id="3.5.2.3"/>
    </reaction>
</comment>
<dbReference type="EMBL" id="CAJEWE010000010">
    <property type="protein sequence ID" value="CAD2075966.1"/>
    <property type="molecule type" value="Genomic_DNA"/>
</dbReference>
<dbReference type="AlphaFoldDB" id="A0A6V7REV6"/>
<feature type="binding site" evidence="7">
    <location>
        <position position="89"/>
    </location>
    <ligand>
        <name>substrate</name>
    </ligand>
</feature>
<feature type="binding site" evidence="7">
    <location>
        <position position="174"/>
    </location>
    <ligand>
        <name>Zn(2+)</name>
        <dbReference type="ChEBI" id="CHEBI:29105"/>
        <label>2</label>
    </ligand>
</feature>
<dbReference type="InterPro" id="IPR024403">
    <property type="entry name" value="DHOase_cat"/>
</dbReference>
<dbReference type="GO" id="GO:0004151">
    <property type="term" value="F:dihydroorotase activity"/>
    <property type="evidence" value="ECO:0007669"/>
    <property type="project" value="UniProtKB-UniRule"/>
</dbReference>
<dbReference type="InterPro" id="IPR004722">
    <property type="entry name" value="DHOase"/>
</dbReference>
<comment type="caution">
    <text evidence="10">The sequence shown here is derived from an EMBL/GenBank/DDBJ whole genome shotgun (WGS) entry which is preliminary data.</text>
</comment>
<dbReference type="Proteomes" id="UP000521032">
    <property type="component" value="Unassembled WGS sequence"/>
</dbReference>
<feature type="binding site" evidence="7">
    <location>
        <position position="300"/>
    </location>
    <ligand>
        <name>Zn(2+)</name>
        <dbReference type="ChEBI" id="CHEBI:29105"/>
        <label>1</label>
    </ligand>
</feature>
<dbReference type="InterPro" id="IPR002195">
    <property type="entry name" value="Dihydroorotase_CS"/>
</dbReference>
<dbReference type="NCBIfam" id="NF006837">
    <property type="entry name" value="PRK09357.1-2"/>
    <property type="match status" value="1"/>
</dbReference>
<dbReference type="GO" id="GO:0044205">
    <property type="term" value="P:'de novo' UMP biosynthetic process"/>
    <property type="evidence" value="ECO:0007669"/>
    <property type="project" value="UniProtKB-UniRule"/>
</dbReference>
<dbReference type="CDD" id="cd01317">
    <property type="entry name" value="DHOase_IIa"/>
    <property type="match status" value="1"/>
</dbReference>
<keyword evidence="4 7" id="KW-0378">Hydrolase</keyword>
<dbReference type="EC" id="3.5.2.3" evidence="7"/>
<feature type="domain" description="Amidohydrolase 3" evidence="8">
    <location>
        <begin position="339"/>
        <end position="417"/>
    </location>
</feature>
<feature type="binding site" evidence="7">
    <location>
        <begin position="318"/>
        <end position="319"/>
    </location>
    <ligand>
        <name>substrate</name>
    </ligand>
</feature>
<evidence type="ECO:0000256" key="3">
    <source>
        <dbReference type="ARBA" id="ARBA00022723"/>
    </source>
</evidence>
<evidence type="ECO:0000256" key="4">
    <source>
        <dbReference type="ARBA" id="ARBA00022801"/>
    </source>
</evidence>
<evidence type="ECO:0000256" key="2">
    <source>
        <dbReference type="ARBA" id="ARBA00010286"/>
    </source>
</evidence>
<comment type="pathway">
    <text evidence="7">Pyrimidine metabolism; UMP biosynthesis via de novo pathway; (S)-dihydroorotate from bicarbonate: step 3/3.</text>
</comment>
<dbReference type="SUPFAM" id="SSF51556">
    <property type="entry name" value="Metallo-dependent hydrolases"/>
    <property type="match status" value="1"/>
</dbReference>
<dbReference type="PROSITE" id="PS00483">
    <property type="entry name" value="DIHYDROOROTASE_2"/>
    <property type="match status" value="1"/>
</dbReference>
<feature type="domain" description="Dihydroorotase catalytic" evidence="9">
    <location>
        <begin position="44"/>
        <end position="233"/>
    </location>
</feature>
<keyword evidence="6 7" id="KW-0665">Pyrimidine biosynthesis</keyword>
<dbReference type="InterPro" id="IPR032466">
    <property type="entry name" value="Metal_Hydrolase"/>
</dbReference>
<dbReference type="SUPFAM" id="SSF51338">
    <property type="entry name" value="Composite domain of metallo-dependent hydrolases"/>
    <property type="match status" value="1"/>
</dbReference>
<evidence type="ECO:0000256" key="1">
    <source>
        <dbReference type="ARBA" id="ARBA00002368"/>
    </source>
</evidence>
<sequence>MLLRKAKLWQDNSFIETDILIKDKKIEKIDTDIEYDGEVIDLKGKLVTPGLVDVHVHFREPGFEHKETIESGSKAAARGGFTLVCPMPNTNPIIDNVEKLDRVNKIIEDTAVIKVLPYVSITEGLKGDTLVDFEGLKEHGAFAFTDDGVGVQTAKTMYDAMKRAAELDKAIVAHTEDNSLAHGGAVHEGDVSERLGVQGIPSLAESTQIARDVLLAEAANCHYHVCHVSTKESVRVIRDAKRAGIKVTAEVTPHHLVLDETDFTELDPNFKMNPPLRGSDDREALIEGLLDGTIDFIATDHAPHHEDEKGQGVEKAPFGIVGIEHAFQLVYTKLVKTGVFTLEQVIEWMTKKPCDVFNLDAGTLEVGKNADITVIDLDDKVTITKDDFVSKASNSPFIGETLDSDIFMTIVDGKCVYQK</sequence>
<reference evidence="10 11" key="1">
    <citation type="submission" date="2020-07" db="EMBL/GenBank/DDBJ databases">
        <authorList>
            <person name="Criscuolo A."/>
        </authorList>
    </citation>
    <scope>NUCLEOTIDE SEQUENCE [LARGE SCALE GENOMIC DNA]</scope>
    <source>
        <strain evidence="11">CIP 111030</strain>
    </source>
</reference>
<dbReference type="Gene3D" id="3.20.20.140">
    <property type="entry name" value="Metal-dependent hydrolases"/>
    <property type="match status" value="1"/>
</dbReference>
<feature type="active site" evidence="7">
    <location>
        <position position="300"/>
    </location>
</feature>
<evidence type="ECO:0000313" key="10">
    <source>
        <dbReference type="EMBL" id="CAD2075966.1"/>
    </source>
</evidence>
<comment type="cofactor">
    <cofactor evidence="7">
        <name>Zn(2+)</name>
        <dbReference type="ChEBI" id="CHEBI:29105"/>
    </cofactor>
    <text evidence="7">Binds 2 Zn(2+) ions per subunit.</text>
</comment>
<feature type="binding site" evidence="7">
    <location>
        <position position="147"/>
    </location>
    <ligand>
        <name>Zn(2+)</name>
        <dbReference type="ChEBI" id="CHEBI:29105"/>
        <label>2</label>
    </ligand>
</feature>
<dbReference type="PROSITE" id="PS00482">
    <property type="entry name" value="DIHYDROOROTASE_1"/>
    <property type="match status" value="1"/>
</dbReference>
<feature type="binding site" evidence="7">
    <location>
        <position position="273"/>
    </location>
    <ligand>
        <name>substrate</name>
    </ligand>
</feature>
<accession>A0A6V7REV6</accession>
<dbReference type="PANTHER" id="PTHR43668:SF2">
    <property type="entry name" value="ALLANTOINASE"/>
    <property type="match status" value="1"/>
</dbReference>
<feature type="binding site" evidence="7">
    <location>
        <position position="227"/>
    </location>
    <ligand>
        <name>Zn(2+)</name>
        <dbReference type="ChEBI" id="CHEBI:29105"/>
        <label>2</label>
    </ligand>
</feature>
<evidence type="ECO:0000259" key="9">
    <source>
        <dbReference type="Pfam" id="PF12890"/>
    </source>
</evidence>
<dbReference type="GO" id="GO:0005737">
    <property type="term" value="C:cytoplasm"/>
    <property type="evidence" value="ECO:0007669"/>
    <property type="project" value="TreeGrafter"/>
</dbReference>
<feature type="binding site" evidence="7">
    <location>
        <position position="304"/>
    </location>
    <ligand>
        <name>substrate</name>
    </ligand>
</feature>
<dbReference type="InterPro" id="IPR011059">
    <property type="entry name" value="Metal-dep_hydrolase_composite"/>
</dbReference>
<protein>
    <recommendedName>
        <fullName evidence="7">Dihydroorotase</fullName>
        <shortName evidence="7">DHOase</shortName>
        <ecNumber evidence="7">3.5.2.3</ecNumber>
    </recommendedName>
</protein>
<keyword evidence="5 7" id="KW-0862">Zinc</keyword>
<proteinExistence type="inferred from homology"/>
<dbReference type="InterPro" id="IPR050138">
    <property type="entry name" value="DHOase/Allantoinase_Hydrolase"/>
</dbReference>
<dbReference type="GO" id="GO:0008270">
    <property type="term" value="F:zinc ion binding"/>
    <property type="evidence" value="ECO:0007669"/>
    <property type="project" value="UniProtKB-UniRule"/>
</dbReference>
<evidence type="ECO:0000259" key="8">
    <source>
        <dbReference type="Pfam" id="PF07969"/>
    </source>
</evidence>
<dbReference type="Pfam" id="PF07969">
    <property type="entry name" value="Amidohydro_3"/>
    <property type="match status" value="1"/>
</dbReference>
<evidence type="ECO:0000256" key="5">
    <source>
        <dbReference type="ARBA" id="ARBA00022833"/>
    </source>
</evidence>
<dbReference type="Gene3D" id="2.30.40.10">
    <property type="entry name" value="Urease, subunit C, domain 1"/>
    <property type="match status" value="1"/>
</dbReference>
<feature type="binding site" evidence="7">
    <location>
        <position position="147"/>
    </location>
    <ligand>
        <name>Zn(2+)</name>
        <dbReference type="ChEBI" id="CHEBI:29105"/>
        <label>1</label>
    </ligand>
</feature>
<dbReference type="InterPro" id="IPR013108">
    <property type="entry name" value="Amidohydro_3"/>
</dbReference>
<feature type="binding site" evidence="7">
    <location>
        <position position="57"/>
    </location>
    <ligand>
        <name>Zn(2+)</name>
        <dbReference type="ChEBI" id="CHEBI:29105"/>
        <label>1</label>
    </ligand>
</feature>
<dbReference type="UniPathway" id="UPA00070">
    <property type="reaction ID" value="UER00117"/>
</dbReference>
<dbReference type="GO" id="GO:0004038">
    <property type="term" value="F:allantoinase activity"/>
    <property type="evidence" value="ECO:0007669"/>
    <property type="project" value="TreeGrafter"/>
</dbReference>